<protein>
    <recommendedName>
        <fullName evidence="7">MADS-box domain-containing protein</fullName>
    </recommendedName>
</protein>
<dbReference type="AlphaFoldDB" id="A0A251N630"/>
<evidence type="ECO:0000256" key="2">
    <source>
        <dbReference type="ARBA" id="ARBA00023015"/>
    </source>
</evidence>
<dbReference type="PRINTS" id="PR00404">
    <property type="entry name" value="MADSDOMAIN"/>
</dbReference>
<dbReference type="GO" id="GO:0006357">
    <property type="term" value="P:regulation of transcription by RNA polymerase II"/>
    <property type="evidence" value="ECO:0000318"/>
    <property type="project" value="GO_Central"/>
</dbReference>
<dbReference type="Pfam" id="PF00319">
    <property type="entry name" value="SRF-TF"/>
    <property type="match status" value="1"/>
</dbReference>
<evidence type="ECO:0000313" key="8">
    <source>
        <dbReference type="EMBL" id="ONH94792.1"/>
    </source>
</evidence>
<dbReference type="Gramene" id="ONH94792">
    <property type="protein sequence ID" value="ONH94792"/>
    <property type="gene ID" value="PRUPE_7G030800"/>
</dbReference>
<dbReference type="SMR" id="A0A251N630"/>
<dbReference type="CDD" id="cd00120">
    <property type="entry name" value="MADS"/>
    <property type="match status" value="1"/>
</dbReference>
<dbReference type="InterPro" id="IPR050142">
    <property type="entry name" value="MADS-box/MEF2_TF"/>
</dbReference>
<dbReference type="InterPro" id="IPR002100">
    <property type="entry name" value="TF_MADSbox"/>
</dbReference>
<dbReference type="EMBL" id="CM007657">
    <property type="protein sequence ID" value="ONH94792.1"/>
    <property type="molecule type" value="Genomic_DNA"/>
</dbReference>
<dbReference type="Proteomes" id="UP000006882">
    <property type="component" value="Chromosome G7"/>
</dbReference>
<dbReference type="GO" id="GO:0000978">
    <property type="term" value="F:RNA polymerase II cis-regulatory region sequence-specific DNA binding"/>
    <property type="evidence" value="ECO:0000318"/>
    <property type="project" value="GO_Central"/>
</dbReference>
<evidence type="ECO:0000256" key="4">
    <source>
        <dbReference type="ARBA" id="ARBA00023163"/>
    </source>
</evidence>
<keyword evidence="9" id="KW-1185">Reference proteome</keyword>
<organism evidence="8 9">
    <name type="scientific">Prunus persica</name>
    <name type="common">Peach</name>
    <name type="synonym">Amygdalus persica</name>
    <dbReference type="NCBI Taxonomy" id="3760"/>
    <lineage>
        <taxon>Eukaryota</taxon>
        <taxon>Viridiplantae</taxon>
        <taxon>Streptophyta</taxon>
        <taxon>Embryophyta</taxon>
        <taxon>Tracheophyta</taxon>
        <taxon>Spermatophyta</taxon>
        <taxon>Magnoliopsida</taxon>
        <taxon>eudicotyledons</taxon>
        <taxon>Gunneridae</taxon>
        <taxon>Pentapetalae</taxon>
        <taxon>rosids</taxon>
        <taxon>fabids</taxon>
        <taxon>Rosales</taxon>
        <taxon>Rosaceae</taxon>
        <taxon>Amygdaloideae</taxon>
        <taxon>Amygdaleae</taxon>
        <taxon>Prunus</taxon>
    </lineage>
</organism>
<dbReference type="InterPro" id="IPR036879">
    <property type="entry name" value="TF_MADSbox_sf"/>
</dbReference>
<proteinExistence type="predicted"/>
<evidence type="ECO:0000313" key="9">
    <source>
        <dbReference type="Proteomes" id="UP000006882"/>
    </source>
</evidence>
<evidence type="ECO:0000259" key="7">
    <source>
        <dbReference type="PROSITE" id="PS50066"/>
    </source>
</evidence>
<reference evidence="8 9" key="1">
    <citation type="journal article" date="2013" name="Nat. Genet.">
        <title>The high-quality draft genome of peach (Prunus persica) identifies unique patterns of genetic diversity, domestication and genome evolution.</title>
        <authorList>
            <consortium name="International Peach Genome Initiative"/>
            <person name="Verde I."/>
            <person name="Abbott A.G."/>
            <person name="Scalabrin S."/>
            <person name="Jung S."/>
            <person name="Shu S."/>
            <person name="Marroni F."/>
            <person name="Zhebentyayeva T."/>
            <person name="Dettori M.T."/>
            <person name="Grimwood J."/>
            <person name="Cattonaro F."/>
            <person name="Zuccolo A."/>
            <person name="Rossini L."/>
            <person name="Jenkins J."/>
            <person name="Vendramin E."/>
            <person name="Meisel L.A."/>
            <person name="Decroocq V."/>
            <person name="Sosinski B."/>
            <person name="Prochnik S."/>
            <person name="Mitros T."/>
            <person name="Policriti A."/>
            <person name="Cipriani G."/>
            <person name="Dondini L."/>
            <person name="Ficklin S."/>
            <person name="Goodstein D.M."/>
            <person name="Xuan P."/>
            <person name="Del Fabbro C."/>
            <person name="Aramini V."/>
            <person name="Copetti D."/>
            <person name="Gonzalez S."/>
            <person name="Horner D.S."/>
            <person name="Falchi R."/>
            <person name="Lucas S."/>
            <person name="Mica E."/>
            <person name="Maldonado J."/>
            <person name="Lazzari B."/>
            <person name="Bielenberg D."/>
            <person name="Pirona R."/>
            <person name="Miculan M."/>
            <person name="Barakat A."/>
            <person name="Testolin R."/>
            <person name="Stella A."/>
            <person name="Tartarini S."/>
            <person name="Tonutti P."/>
            <person name="Arus P."/>
            <person name="Orellana A."/>
            <person name="Wells C."/>
            <person name="Main D."/>
            <person name="Vizzotto G."/>
            <person name="Silva H."/>
            <person name="Salamini F."/>
            <person name="Schmutz J."/>
            <person name="Morgante M."/>
            <person name="Rokhsar D.S."/>
        </authorList>
    </citation>
    <scope>NUCLEOTIDE SEQUENCE [LARGE SCALE GENOMIC DNA]</scope>
    <source>
        <strain evidence="9">cv. Nemared</strain>
    </source>
</reference>
<dbReference type="PROSITE" id="PS50066">
    <property type="entry name" value="MADS_BOX_2"/>
    <property type="match status" value="1"/>
</dbReference>
<comment type="subcellular location">
    <subcellularLocation>
        <location evidence="1">Nucleus</location>
    </subcellularLocation>
</comment>
<feature type="coiled-coil region" evidence="6">
    <location>
        <begin position="208"/>
        <end position="235"/>
    </location>
</feature>
<name>A0A251N630_PRUPE</name>
<dbReference type="PANTHER" id="PTHR48019">
    <property type="entry name" value="SERUM RESPONSE FACTOR HOMOLOG"/>
    <property type="match status" value="1"/>
</dbReference>
<evidence type="ECO:0000256" key="5">
    <source>
        <dbReference type="ARBA" id="ARBA00023242"/>
    </source>
</evidence>
<sequence>MPFFSNIYNELSLASIRPVYLNHVDMHIWKRIGVEVFLAPWLCTLGKGMFQLCTSLFFAKDMVAPQRRSLELIPNEGTRKMTFRKRKKSIYKKADELSKLCDIDVCLIVYEADQKKGRAVQPETWPRDPTQFKRILNKYKDSKDMPAPGLKRNFDMSDFYEDKKDHMDNDDEKFQNLGKNPTKFQNLGKKISEEEYPTWNDRIDDFSQDELTKLIASLESKIQVATKKIDSMERYMGFAKTQNQSLVREETNHDEQPAYQVPALMSPPSLVHYPMLPSAWVSRSE</sequence>
<dbReference type="SMART" id="SM00432">
    <property type="entry name" value="MADS"/>
    <property type="match status" value="1"/>
</dbReference>
<dbReference type="GO" id="GO:0005634">
    <property type="term" value="C:nucleus"/>
    <property type="evidence" value="ECO:0007669"/>
    <property type="project" value="UniProtKB-SubCell"/>
</dbReference>
<keyword evidence="5" id="KW-0539">Nucleus</keyword>
<dbReference type="SUPFAM" id="SSF55455">
    <property type="entry name" value="SRF-like"/>
    <property type="match status" value="1"/>
</dbReference>
<evidence type="ECO:0000256" key="6">
    <source>
        <dbReference type="SAM" id="Coils"/>
    </source>
</evidence>
<evidence type="ECO:0000256" key="3">
    <source>
        <dbReference type="ARBA" id="ARBA00023125"/>
    </source>
</evidence>
<keyword evidence="2" id="KW-0805">Transcription regulation</keyword>
<feature type="domain" description="MADS-box" evidence="7">
    <location>
        <begin position="63"/>
        <end position="123"/>
    </location>
</feature>
<gene>
    <name evidence="8" type="ORF">PRUPE_7G030800</name>
</gene>
<keyword evidence="4" id="KW-0804">Transcription</keyword>
<dbReference type="GO" id="GO:0000981">
    <property type="term" value="F:DNA-binding transcription factor activity, RNA polymerase II-specific"/>
    <property type="evidence" value="ECO:0000318"/>
    <property type="project" value="GO_Central"/>
</dbReference>
<keyword evidence="3" id="KW-0238">DNA-binding</keyword>
<keyword evidence="6" id="KW-0175">Coiled coil</keyword>
<evidence type="ECO:0000256" key="1">
    <source>
        <dbReference type="ARBA" id="ARBA00004123"/>
    </source>
</evidence>
<dbReference type="Gene3D" id="3.40.1810.10">
    <property type="entry name" value="Transcription factor, MADS-box"/>
    <property type="match status" value="1"/>
</dbReference>
<accession>A0A251N630</accession>
<dbReference type="GO" id="GO:0046983">
    <property type="term" value="F:protein dimerization activity"/>
    <property type="evidence" value="ECO:0007669"/>
    <property type="project" value="InterPro"/>
</dbReference>